<keyword evidence="6" id="KW-0503">Monooxygenase</keyword>
<evidence type="ECO:0000256" key="3">
    <source>
        <dbReference type="ARBA" id="ARBA00022723"/>
    </source>
</evidence>
<comment type="caution">
    <text evidence="7">The sequence shown here is derived from an EMBL/GenBank/DDBJ whole genome shotgun (WGS) entry which is preliminary data.</text>
</comment>
<dbReference type="OrthoDB" id="1470350at2759"/>
<dbReference type="InterPro" id="IPR036396">
    <property type="entry name" value="Cyt_P450_sf"/>
</dbReference>
<gene>
    <name evidence="7" type="ORF">BG011_006697</name>
</gene>
<evidence type="ECO:0000256" key="6">
    <source>
        <dbReference type="ARBA" id="ARBA00023033"/>
    </source>
</evidence>
<comment type="similarity">
    <text evidence="1">Belongs to the cytochrome P450 family.</text>
</comment>
<name>A0A9P6PS27_9FUNG</name>
<proteinExistence type="inferred from homology"/>
<accession>A0A9P6PS27</accession>
<evidence type="ECO:0000313" key="8">
    <source>
        <dbReference type="Proteomes" id="UP000726737"/>
    </source>
</evidence>
<dbReference type="EMBL" id="JAAAJA010000493">
    <property type="protein sequence ID" value="KAG0252864.1"/>
    <property type="molecule type" value="Genomic_DNA"/>
</dbReference>
<evidence type="ECO:0000256" key="2">
    <source>
        <dbReference type="ARBA" id="ARBA00022617"/>
    </source>
</evidence>
<dbReference type="Proteomes" id="UP000726737">
    <property type="component" value="Unassembled WGS sequence"/>
</dbReference>
<sequence length="151" mass="17648">MVERVRQEVFEVVGRDRKPEHGDIKKLKFMKQVINKTLRLYPTVPFNVKSSLEDSVLSNGRFIPKGSLISEDAEEFDPYRWGPERVKTIRPFMFFPFHAGSRIYLGQSFAYYQAVDTMSRLIQRYTWTALEGFESKLDTDTTMPSRNGIQI</sequence>
<organism evidence="7 8">
    <name type="scientific">Mortierella polycephala</name>
    <dbReference type="NCBI Taxonomy" id="41804"/>
    <lineage>
        <taxon>Eukaryota</taxon>
        <taxon>Fungi</taxon>
        <taxon>Fungi incertae sedis</taxon>
        <taxon>Mucoromycota</taxon>
        <taxon>Mortierellomycotina</taxon>
        <taxon>Mortierellomycetes</taxon>
        <taxon>Mortierellales</taxon>
        <taxon>Mortierellaceae</taxon>
        <taxon>Mortierella</taxon>
    </lineage>
</organism>
<dbReference type="PANTHER" id="PTHR24291:SF50">
    <property type="entry name" value="BIFUNCTIONAL ALBAFLAVENONE MONOOXYGENASE_TERPENE SYNTHASE"/>
    <property type="match status" value="1"/>
</dbReference>
<dbReference type="GO" id="GO:0020037">
    <property type="term" value="F:heme binding"/>
    <property type="evidence" value="ECO:0007669"/>
    <property type="project" value="InterPro"/>
</dbReference>
<evidence type="ECO:0000256" key="5">
    <source>
        <dbReference type="ARBA" id="ARBA00023004"/>
    </source>
</evidence>
<evidence type="ECO:0000256" key="1">
    <source>
        <dbReference type="ARBA" id="ARBA00010617"/>
    </source>
</evidence>
<dbReference type="Gene3D" id="1.10.630.10">
    <property type="entry name" value="Cytochrome P450"/>
    <property type="match status" value="1"/>
</dbReference>
<protein>
    <recommendedName>
        <fullName evidence="9">Cytochrome P450</fullName>
    </recommendedName>
</protein>
<reference evidence="7" key="1">
    <citation type="journal article" date="2020" name="Fungal Divers.">
        <title>Resolving the Mortierellaceae phylogeny through synthesis of multi-gene phylogenetics and phylogenomics.</title>
        <authorList>
            <person name="Vandepol N."/>
            <person name="Liber J."/>
            <person name="Desiro A."/>
            <person name="Na H."/>
            <person name="Kennedy M."/>
            <person name="Barry K."/>
            <person name="Grigoriev I.V."/>
            <person name="Miller A.N."/>
            <person name="O'Donnell K."/>
            <person name="Stajich J.E."/>
            <person name="Bonito G."/>
        </authorList>
    </citation>
    <scope>NUCLEOTIDE SEQUENCE</scope>
    <source>
        <strain evidence="7">KOD948</strain>
    </source>
</reference>
<evidence type="ECO:0000313" key="7">
    <source>
        <dbReference type="EMBL" id="KAG0252864.1"/>
    </source>
</evidence>
<keyword evidence="3" id="KW-0479">Metal-binding</keyword>
<dbReference type="GO" id="GO:0016705">
    <property type="term" value="F:oxidoreductase activity, acting on paired donors, with incorporation or reduction of molecular oxygen"/>
    <property type="evidence" value="ECO:0007669"/>
    <property type="project" value="InterPro"/>
</dbReference>
<evidence type="ECO:0008006" key="9">
    <source>
        <dbReference type="Google" id="ProtNLM"/>
    </source>
</evidence>
<dbReference type="PANTHER" id="PTHR24291">
    <property type="entry name" value="CYTOCHROME P450 FAMILY 4"/>
    <property type="match status" value="1"/>
</dbReference>
<keyword evidence="5" id="KW-0408">Iron</keyword>
<keyword evidence="4" id="KW-0560">Oxidoreductase</keyword>
<dbReference type="SUPFAM" id="SSF48264">
    <property type="entry name" value="Cytochrome P450"/>
    <property type="match status" value="1"/>
</dbReference>
<dbReference type="Pfam" id="PF00067">
    <property type="entry name" value="p450"/>
    <property type="match status" value="1"/>
</dbReference>
<dbReference type="InterPro" id="IPR001128">
    <property type="entry name" value="Cyt_P450"/>
</dbReference>
<dbReference type="GO" id="GO:0004497">
    <property type="term" value="F:monooxygenase activity"/>
    <property type="evidence" value="ECO:0007669"/>
    <property type="project" value="UniProtKB-KW"/>
</dbReference>
<dbReference type="AlphaFoldDB" id="A0A9P6PS27"/>
<dbReference type="GO" id="GO:0005506">
    <property type="term" value="F:iron ion binding"/>
    <property type="evidence" value="ECO:0007669"/>
    <property type="project" value="InterPro"/>
</dbReference>
<dbReference type="InterPro" id="IPR050196">
    <property type="entry name" value="Cytochrome_P450_Monoox"/>
</dbReference>
<evidence type="ECO:0000256" key="4">
    <source>
        <dbReference type="ARBA" id="ARBA00023002"/>
    </source>
</evidence>
<keyword evidence="2" id="KW-0349">Heme</keyword>
<keyword evidence="8" id="KW-1185">Reference proteome</keyword>